<comment type="caution">
    <text evidence="1">The sequence shown here is derived from an EMBL/GenBank/DDBJ whole genome shotgun (WGS) entry which is preliminary data.</text>
</comment>
<dbReference type="OrthoDB" id="9800296at2"/>
<name>A0A4R6WKM9_9SPHI</name>
<accession>A0A4R6WKM9</accession>
<protein>
    <recommendedName>
        <fullName evidence="3">Cytoplasmic protein</fullName>
    </recommendedName>
</protein>
<organism evidence="1 2">
    <name type="scientific">Sphingobacterium yanglingense</name>
    <dbReference type="NCBI Taxonomy" id="1437280"/>
    <lineage>
        <taxon>Bacteria</taxon>
        <taxon>Pseudomonadati</taxon>
        <taxon>Bacteroidota</taxon>
        <taxon>Sphingobacteriia</taxon>
        <taxon>Sphingobacteriales</taxon>
        <taxon>Sphingobacteriaceae</taxon>
        <taxon>Sphingobacterium</taxon>
    </lineage>
</organism>
<dbReference type="AlphaFoldDB" id="A0A4R6WKM9"/>
<dbReference type="Proteomes" id="UP000295292">
    <property type="component" value="Unassembled WGS sequence"/>
</dbReference>
<evidence type="ECO:0000313" key="1">
    <source>
        <dbReference type="EMBL" id="TDQ78320.1"/>
    </source>
</evidence>
<sequence>MYGFKSKYTLDFLNKAHIKSSSHKDEILSGSLCGCFYCLQIYMPHEIVEWIDEPDEGETAICPNCGIDSVLSSELPISDKVFLEEMNSYWFS</sequence>
<dbReference type="EMBL" id="SNYV01000013">
    <property type="protein sequence ID" value="TDQ78320.1"/>
    <property type="molecule type" value="Genomic_DNA"/>
</dbReference>
<proteinExistence type="predicted"/>
<evidence type="ECO:0000313" key="2">
    <source>
        <dbReference type="Proteomes" id="UP000295292"/>
    </source>
</evidence>
<gene>
    <name evidence="1" type="ORF">CLV99_2303</name>
</gene>
<reference evidence="1 2" key="1">
    <citation type="submission" date="2019-03" db="EMBL/GenBank/DDBJ databases">
        <title>Genomic Encyclopedia of Archaeal and Bacterial Type Strains, Phase II (KMG-II): from individual species to whole genera.</title>
        <authorList>
            <person name="Goeker M."/>
        </authorList>
    </citation>
    <scope>NUCLEOTIDE SEQUENCE [LARGE SCALE GENOMIC DNA]</scope>
    <source>
        <strain evidence="1 2">DSM 28353</strain>
    </source>
</reference>
<keyword evidence="2" id="KW-1185">Reference proteome</keyword>
<evidence type="ECO:0008006" key="3">
    <source>
        <dbReference type="Google" id="ProtNLM"/>
    </source>
</evidence>